<proteinExistence type="predicted"/>
<evidence type="ECO:0008006" key="3">
    <source>
        <dbReference type="Google" id="ProtNLM"/>
    </source>
</evidence>
<protein>
    <recommendedName>
        <fullName evidence="3">Phage tail protein</fullName>
    </recommendedName>
</protein>
<comment type="caution">
    <text evidence="1">The sequence shown here is derived from an EMBL/GenBank/DDBJ whole genome shotgun (WGS) entry which is preliminary data.</text>
</comment>
<accession>A0ABN7K6R3</accession>
<sequence length="67" mass="7864">MNDTYIAKDDEQLDAICFKFYGSIETEIYAEFLRENEHLLTRPIKGGDVIKLPNIPKPDKKVSYLWE</sequence>
<gene>
    <name evidence="1" type="ORF">LMG8286_01195</name>
</gene>
<name>A0ABN7K6R3_9BACT</name>
<organism evidence="1 2">
    <name type="scientific">Campylobacter suis</name>
    <dbReference type="NCBI Taxonomy" id="2790657"/>
    <lineage>
        <taxon>Bacteria</taxon>
        <taxon>Pseudomonadati</taxon>
        <taxon>Campylobacterota</taxon>
        <taxon>Epsilonproteobacteria</taxon>
        <taxon>Campylobacterales</taxon>
        <taxon>Campylobacteraceae</taxon>
        <taxon>Campylobacter</taxon>
    </lineage>
</organism>
<keyword evidence="2" id="KW-1185">Reference proteome</keyword>
<reference evidence="1 2" key="1">
    <citation type="submission" date="2020-11" db="EMBL/GenBank/DDBJ databases">
        <authorList>
            <person name="Peeters C."/>
        </authorList>
    </citation>
    <scope>NUCLEOTIDE SEQUENCE [LARGE SCALE GENOMIC DNA]</scope>
    <source>
        <strain evidence="1 2">LMG 8286</strain>
    </source>
</reference>
<evidence type="ECO:0000313" key="1">
    <source>
        <dbReference type="EMBL" id="CAD7288216.1"/>
    </source>
</evidence>
<evidence type="ECO:0000313" key="2">
    <source>
        <dbReference type="Proteomes" id="UP000789359"/>
    </source>
</evidence>
<dbReference type="RefSeq" id="WP_230056949.1">
    <property type="nucleotide sequence ID" value="NZ_CAJHOE010000002.1"/>
</dbReference>
<dbReference type="EMBL" id="CAJHOE010000002">
    <property type="protein sequence ID" value="CAD7288216.1"/>
    <property type="molecule type" value="Genomic_DNA"/>
</dbReference>
<dbReference type="Proteomes" id="UP000789359">
    <property type="component" value="Unassembled WGS sequence"/>
</dbReference>